<dbReference type="GO" id="GO:0030246">
    <property type="term" value="F:carbohydrate binding"/>
    <property type="evidence" value="ECO:0007669"/>
    <property type="project" value="InterPro"/>
</dbReference>
<feature type="domain" description="Glycoside hydrolase family 31 N-terminal" evidence="4">
    <location>
        <begin position="18"/>
        <end position="185"/>
    </location>
</feature>
<name>A0A0D2GMP6_9EURO</name>
<dbReference type="InterPro" id="IPR048395">
    <property type="entry name" value="Glyco_hydro_31_C"/>
</dbReference>
<dbReference type="SUPFAM" id="SSF51011">
    <property type="entry name" value="Glycosyl hydrolase domain"/>
    <property type="match status" value="1"/>
</dbReference>
<keyword evidence="2" id="KW-0326">Glycosidase</keyword>
<dbReference type="SUPFAM" id="SSF74650">
    <property type="entry name" value="Galactose mutarotase-like"/>
    <property type="match status" value="1"/>
</dbReference>
<feature type="domain" description="Glycoside hydrolase family 31 TIM barrel" evidence="3">
    <location>
        <begin position="231"/>
        <end position="566"/>
    </location>
</feature>
<evidence type="ECO:0000259" key="4">
    <source>
        <dbReference type="Pfam" id="PF13802"/>
    </source>
</evidence>
<sequence>MLLSKDDRLHFTYDSEHVQIEAWGPNALRVRATRFHTLPPENWALTMTPPRTDVSISFPDDHASIRNGNITATISKRGKIIIKNANGERLLEEYQRNRADVEDPKCSALMVEAREFKPLLGGDYHLTYRLESIDRNEKIYGMGQYQQPFLDLKGADLEMAQRNSQASVPFMLSNLGYGMLWNNPAVGRAVLGKNTMSFEAYSTRVLDYWIVACDTPTQIIESYADVTGKVPMMPEYGLGFWQCKLRYQTQEELLDVAREYRKRGLPLDVIVVDFFHWPKQGEWKFDPTYWKDPDAMIRELQSMDVQLLVSIWPTVDKRSENYDFMLEQGMLIKQDRGLRISMDFQGETVHADFTNPATRNFVWNTAKKNYYDKGVKMFWLDEAEPEYNVYDFDIYRYHSGTVLSSGNAFPVEYAKTFFEGMRQDGKQDEICNLIRCAWAGSQKFGTLLWSGDIASSWESFRDQFAAGLNVGIAGIPWWTTDIGGFHGGNPQNADFRELCTRWFQYGCFCPVFRLHGDREPKQPQHGTTGGATCLSGAPNEIWCYGEECYEIMKKYLFLREKLRPYVRGLMTQAHEKGTPVIRPLFLEFPEDKECWEVEDQYMFGGKYLVAPVMYKGITSRKVYLPKGTKWTRFDDGQVQNPDVLEGGMLTEVDCPLAVMPVFERLDAKPLPIHDQT</sequence>
<dbReference type="InterPro" id="IPR000322">
    <property type="entry name" value="Glyco_hydro_31_TIM"/>
</dbReference>
<dbReference type="Gene3D" id="2.60.40.1180">
    <property type="entry name" value="Golgi alpha-mannosidase II"/>
    <property type="match status" value="1"/>
</dbReference>
<dbReference type="AlphaFoldDB" id="A0A0D2GMP6"/>
<dbReference type="InterPro" id="IPR013780">
    <property type="entry name" value="Glyco_hydro_b"/>
</dbReference>
<dbReference type="CDD" id="cd14752">
    <property type="entry name" value="GH31_N"/>
    <property type="match status" value="1"/>
</dbReference>
<comment type="similarity">
    <text evidence="1 2">Belongs to the glycosyl hydrolase 31 family.</text>
</comment>
<evidence type="ECO:0000259" key="5">
    <source>
        <dbReference type="Pfam" id="PF21365"/>
    </source>
</evidence>
<dbReference type="CDD" id="cd06591">
    <property type="entry name" value="GH31_xylosidase_XylS"/>
    <property type="match status" value="1"/>
</dbReference>
<dbReference type="Pfam" id="PF21365">
    <property type="entry name" value="Glyco_hydro_31_3rd"/>
    <property type="match status" value="1"/>
</dbReference>
<evidence type="ECO:0000313" key="7">
    <source>
        <dbReference type="Proteomes" id="UP000054266"/>
    </source>
</evidence>
<dbReference type="PANTHER" id="PTHR43863">
    <property type="entry name" value="HYDROLASE, PUTATIVE (AFU_ORTHOLOGUE AFUA_1G03140)-RELATED"/>
    <property type="match status" value="1"/>
</dbReference>
<gene>
    <name evidence="6" type="ORF">PV04_01753</name>
</gene>
<dbReference type="HOGENOM" id="CLU_000631_7_3_1"/>
<dbReference type="InterPro" id="IPR025887">
    <property type="entry name" value="Glyco_hydro_31_N_dom"/>
</dbReference>
<evidence type="ECO:0000256" key="1">
    <source>
        <dbReference type="ARBA" id="ARBA00007806"/>
    </source>
</evidence>
<dbReference type="EMBL" id="KN846956">
    <property type="protein sequence ID" value="KIW73654.1"/>
    <property type="molecule type" value="Genomic_DNA"/>
</dbReference>
<dbReference type="Pfam" id="PF13802">
    <property type="entry name" value="Gal_mutarotas_2"/>
    <property type="match status" value="1"/>
</dbReference>
<dbReference type="Pfam" id="PF01055">
    <property type="entry name" value="Glyco_hydro_31_2nd"/>
    <property type="match status" value="1"/>
</dbReference>
<dbReference type="InterPro" id="IPR017853">
    <property type="entry name" value="GH"/>
</dbReference>
<evidence type="ECO:0000256" key="2">
    <source>
        <dbReference type="RuleBase" id="RU361185"/>
    </source>
</evidence>
<dbReference type="GO" id="GO:0005975">
    <property type="term" value="P:carbohydrate metabolic process"/>
    <property type="evidence" value="ECO:0007669"/>
    <property type="project" value="InterPro"/>
</dbReference>
<dbReference type="GO" id="GO:0004553">
    <property type="term" value="F:hydrolase activity, hydrolyzing O-glycosyl compounds"/>
    <property type="evidence" value="ECO:0007669"/>
    <property type="project" value="InterPro"/>
</dbReference>
<dbReference type="SUPFAM" id="SSF51445">
    <property type="entry name" value="(Trans)glycosidases"/>
    <property type="match status" value="1"/>
</dbReference>
<dbReference type="Gene3D" id="3.20.20.80">
    <property type="entry name" value="Glycosidases"/>
    <property type="match status" value="1"/>
</dbReference>
<dbReference type="Gene3D" id="2.60.40.1760">
    <property type="entry name" value="glycosyl hydrolase (family 31)"/>
    <property type="match status" value="1"/>
</dbReference>
<dbReference type="Proteomes" id="UP000054266">
    <property type="component" value="Unassembled WGS sequence"/>
</dbReference>
<organism evidence="6 7">
    <name type="scientific">Phialophora macrospora</name>
    <dbReference type="NCBI Taxonomy" id="1851006"/>
    <lineage>
        <taxon>Eukaryota</taxon>
        <taxon>Fungi</taxon>
        <taxon>Dikarya</taxon>
        <taxon>Ascomycota</taxon>
        <taxon>Pezizomycotina</taxon>
        <taxon>Eurotiomycetes</taxon>
        <taxon>Chaetothyriomycetidae</taxon>
        <taxon>Chaetothyriales</taxon>
        <taxon>Herpotrichiellaceae</taxon>
        <taxon>Phialophora</taxon>
    </lineage>
</organism>
<keyword evidence="7" id="KW-1185">Reference proteome</keyword>
<keyword evidence="2" id="KW-0378">Hydrolase</keyword>
<dbReference type="PANTHER" id="PTHR43863:SF2">
    <property type="entry name" value="MALTASE-GLUCOAMYLASE"/>
    <property type="match status" value="1"/>
</dbReference>
<proteinExistence type="inferred from homology"/>
<accession>A0A0D2GMP6</accession>
<feature type="domain" description="Glycosyl hydrolase family 31 C-terminal" evidence="5">
    <location>
        <begin position="577"/>
        <end position="664"/>
    </location>
</feature>
<dbReference type="STRING" id="5601.A0A0D2GMP6"/>
<dbReference type="InterPro" id="IPR011013">
    <property type="entry name" value="Gal_mutarotase_sf_dom"/>
</dbReference>
<evidence type="ECO:0000313" key="6">
    <source>
        <dbReference type="EMBL" id="KIW73654.1"/>
    </source>
</evidence>
<dbReference type="InterPro" id="IPR051816">
    <property type="entry name" value="Glycosyl_Hydrolase_31"/>
</dbReference>
<evidence type="ECO:0000259" key="3">
    <source>
        <dbReference type="Pfam" id="PF01055"/>
    </source>
</evidence>
<reference evidence="6 7" key="1">
    <citation type="submission" date="2015-01" db="EMBL/GenBank/DDBJ databases">
        <title>The Genome Sequence of Capronia semiimmersa CBS27337.</title>
        <authorList>
            <consortium name="The Broad Institute Genomics Platform"/>
            <person name="Cuomo C."/>
            <person name="de Hoog S."/>
            <person name="Gorbushina A."/>
            <person name="Stielow B."/>
            <person name="Teixiera M."/>
            <person name="Abouelleil A."/>
            <person name="Chapman S.B."/>
            <person name="Priest M."/>
            <person name="Young S.K."/>
            <person name="Wortman J."/>
            <person name="Nusbaum C."/>
            <person name="Birren B."/>
        </authorList>
    </citation>
    <scope>NUCLEOTIDE SEQUENCE [LARGE SCALE GENOMIC DNA]</scope>
    <source>
        <strain evidence="6 7">CBS 27337</strain>
    </source>
</reference>
<protein>
    <submittedName>
        <fullName evidence="6">Uncharacterized protein</fullName>
    </submittedName>
</protein>